<name>A0A6L2KGZ8_TANCI</name>
<accession>A0A6L2KGZ8</accession>
<dbReference type="GO" id="GO:0006310">
    <property type="term" value="P:DNA recombination"/>
    <property type="evidence" value="ECO:0007669"/>
    <property type="project" value="UniProtKB-KW"/>
</dbReference>
<evidence type="ECO:0000256" key="5">
    <source>
        <dbReference type="ARBA" id="ARBA00022842"/>
    </source>
</evidence>
<dbReference type="GO" id="GO:0046872">
    <property type="term" value="F:metal ion binding"/>
    <property type="evidence" value="ECO:0007669"/>
    <property type="project" value="UniProtKB-KW"/>
</dbReference>
<feature type="domain" description="Integrase catalytic" evidence="11">
    <location>
        <begin position="1"/>
        <end position="109"/>
    </location>
</feature>
<keyword evidence="3" id="KW-0255">Endonuclease</keyword>
<evidence type="ECO:0000256" key="1">
    <source>
        <dbReference type="ARBA" id="ARBA00022722"/>
    </source>
</evidence>
<dbReference type="PROSITE" id="PS50994">
    <property type="entry name" value="INTEGRASE"/>
    <property type="match status" value="1"/>
</dbReference>
<reference evidence="12" key="1">
    <citation type="journal article" date="2019" name="Sci. Rep.">
        <title>Draft genome of Tanacetum cinerariifolium, the natural source of mosquito coil.</title>
        <authorList>
            <person name="Yamashiro T."/>
            <person name="Shiraishi A."/>
            <person name="Satake H."/>
            <person name="Nakayama K."/>
        </authorList>
    </citation>
    <scope>NUCLEOTIDE SEQUENCE</scope>
</reference>
<dbReference type="GO" id="GO:0015074">
    <property type="term" value="P:DNA integration"/>
    <property type="evidence" value="ECO:0007669"/>
    <property type="project" value="UniProtKB-KW"/>
</dbReference>
<proteinExistence type="predicted"/>
<dbReference type="InterPro" id="IPR036397">
    <property type="entry name" value="RNaseH_sf"/>
</dbReference>
<evidence type="ECO:0000256" key="9">
    <source>
        <dbReference type="ARBA" id="ARBA00023172"/>
    </source>
</evidence>
<evidence type="ECO:0000259" key="11">
    <source>
        <dbReference type="PROSITE" id="PS50994"/>
    </source>
</evidence>
<sequence>MKSTPLSLLMSTQGTPRNRILVNFYDEKAISQNFSSTYAPKQNGVAEKKNRTLIEAARTMLSGSVFLKQYWTEASPRPSESSTQEDNKLKKTYHIIFDESPDAIKFSKPSIDNINIAKNKRYLLDEYLHPYEPSQMYQTNSNYVSFIEPYECSELVVLQTKVSSDENGQTDQNDKSVQNDEILNDDPS</sequence>
<dbReference type="GO" id="GO:0003964">
    <property type="term" value="F:RNA-directed DNA polymerase activity"/>
    <property type="evidence" value="ECO:0007669"/>
    <property type="project" value="UniProtKB-KW"/>
</dbReference>
<feature type="region of interest" description="Disordered" evidence="10">
    <location>
        <begin position="163"/>
        <end position="188"/>
    </location>
</feature>
<evidence type="ECO:0000256" key="10">
    <source>
        <dbReference type="SAM" id="MobiDB-lite"/>
    </source>
</evidence>
<evidence type="ECO:0000313" key="12">
    <source>
        <dbReference type="EMBL" id="GEU47912.1"/>
    </source>
</evidence>
<gene>
    <name evidence="12" type="ORF">Tci_019890</name>
</gene>
<keyword evidence="8" id="KW-0548">Nucleotidyltransferase</keyword>
<evidence type="ECO:0000256" key="4">
    <source>
        <dbReference type="ARBA" id="ARBA00022801"/>
    </source>
</evidence>
<evidence type="ECO:0000256" key="3">
    <source>
        <dbReference type="ARBA" id="ARBA00022759"/>
    </source>
</evidence>
<dbReference type="EMBL" id="BKCJ010002343">
    <property type="protein sequence ID" value="GEU47912.1"/>
    <property type="molecule type" value="Genomic_DNA"/>
</dbReference>
<keyword evidence="8" id="KW-0808">Transferase</keyword>
<dbReference type="GO" id="GO:0003887">
    <property type="term" value="F:DNA-directed DNA polymerase activity"/>
    <property type="evidence" value="ECO:0007669"/>
    <property type="project" value="UniProtKB-KW"/>
</dbReference>
<keyword evidence="4" id="KW-0378">Hydrolase</keyword>
<keyword evidence="2" id="KW-0479">Metal-binding</keyword>
<keyword evidence="8" id="KW-0239">DNA-directed DNA polymerase</keyword>
<dbReference type="GO" id="GO:0004519">
    <property type="term" value="F:endonuclease activity"/>
    <property type="evidence" value="ECO:0007669"/>
    <property type="project" value="UniProtKB-KW"/>
</dbReference>
<protein>
    <submittedName>
        <fullName evidence="12">Putative ribonuclease H-like domain-containing protein</fullName>
    </submittedName>
</protein>
<evidence type="ECO:0000256" key="6">
    <source>
        <dbReference type="ARBA" id="ARBA00022908"/>
    </source>
</evidence>
<dbReference type="GO" id="GO:0003676">
    <property type="term" value="F:nucleic acid binding"/>
    <property type="evidence" value="ECO:0007669"/>
    <property type="project" value="InterPro"/>
</dbReference>
<dbReference type="InterPro" id="IPR039537">
    <property type="entry name" value="Retrotran_Ty1/copia-like"/>
</dbReference>
<dbReference type="PANTHER" id="PTHR42648">
    <property type="entry name" value="TRANSPOSASE, PUTATIVE-RELATED"/>
    <property type="match status" value="1"/>
</dbReference>
<evidence type="ECO:0000256" key="7">
    <source>
        <dbReference type="ARBA" id="ARBA00022918"/>
    </source>
</evidence>
<dbReference type="AlphaFoldDB" id="A0A6L2KGZ8"/>
<dbReference type="Gene3D" id="3.30.420.10">
    <property type="entry name" value="Ribonuclease H-like superfamily/Ribonuclease H"/>
    <property type="match status" value="1"/>
</dbReference>
<evidence type="ECO:0000256" key="8">
    <source>
        <dbReference type="ARBA" id="ARBA00022932"/>
    </source>
</evidence>
<dbReference type="InterPro" id="IPR012337">
    <property type="entry name" value="RNaseH-like_sf"/>
</dbReference>
<keyword evidence="5" id="KW-0460">Magnesium</keyword>
<evidence type="ECO:0000256" key="2">
    <source>
        <dbReference type="ARBA" id="ARBA00022723"/>
    </source>
</evidence>
<dbReference type="GO" id="GO:0016787">
    <property type="term" value="F:hydrolase activity"/>
    <property type="evidence" value="ECO:0007669"/>
    <property type="project" value="UniProtKB-KW"/>
</dbReference>
<keyword evidence="6" id="KW-0229">DNA integration</keyword>
<keyword evidence="1" id="KW-0540">Nuclease</keyword>
<dbReference type="PANTHER" id="PTHR42648:SF11">
    <property type="entry name" value="TRANSPOSON TY4-P GAG-POL POLYPROTEIN"/>
    <property type="match status" value="1"/>
</dbReference>
<organism evidence="12">
    <name type="scientific">Tanacetum cinerariifolium</name>
    <name type="common">Dalmatian daisy</name>
    <name type="synonym">Chrysanthemum cinerariifolium</name>
    <dbReference type="NCBI Taxonomy" id="118510"/>
    <lineage>
        <taxon>Eukaryota</taxon>
        <taxon>Viridiplantae</taxon>
        <taxon>Streptophyta</taxon>
        <taxon>Embryophyta</taxon>
        <taxon>Tracheophyta</taxon>
        <taxon>Spermatophyta</taxon>
        <taxon>Magnoliopsida</taxon>
        <taxon>eudicotyledons</taxon>
        <taxon>Gunneridae</taxon>
        <taxon>Pentapetalae</taxon>
        <taxon>asterids</taxon>
        <taxon>campanulids</taxon>
        <taxon>Asterales</taxon>
        <taxon>Asteraceae</taxon>
        <taxon>Asteroideae</taxon>
        <taxon>Anthemideae</taxon>
        <taxon>Anthemidinae</taxon>
        <taxon>Tanacetum</taxon>
    </lineage>
</organism>
<dbReference type="SUPFAM" id="SSF53098">
    <property type="entry name" value="Ribonuclease H-like"/>
    <property type="match status" value="1"/>
</dbReference>
<dbReference type="InterPro" id="IPR001584">
    <property type="entry name" value="Integrase_cat-core"/>
</dbReference>
<keyword evidence="7" id="KW-0695">RNA-directed DNA polymerase</keyword>
<keyword evidence="9" id="KW-0233">DNA recombination</keyword>
<comment type="caution">
    <text evidence="12">The sequence shown here is derived from an EMBL/GenBank/DDBJ whole genome shotgun (WGS) entry which is preliminary data.</text>
</comment>